<evidence type="ECO:0000313" key="10">
    <source>
        <dbReference type="EMBL" id="MFC4403521.1"/>
    </source>
</evidence>
<dbReference type="Pfam" id="PF07730">
    <property type="entry name" value="HisKA_3"/>
    <property type="match status" value="1"/>
</dbReference>
<evidence type="ECO:0000313" key="11">
    <source>
        <dbReference type="Proteomes" id="UP001595882"/>
    </source>
</evidence>
<evidence type="ECO:0000256" key="2">
    <source>
        <dbReference type="ARBA" id="ARBA00022679"/>
    </source>
</evidence>
<evidence type="ECO:0000256" key="1">
    <source>
        <dbReference type="ARBA" id="ARBA00000085"/>
    </source>
</evidence>
<keyword evidence="7" id="KW-0904">Protein phosphatase</keyword>
<dbReference type="SUPFAM" id="SSF55874">
    <property type="entry name" value="ATPase domain of HSP90 chaperone/DNA topoisomerase II/histidine kinase"/>
    <property type="match status" value="1"/>
</dbReference>
<evidence type="ECO:0000259" key="9">
    <source>
        <dbReference type="PROSITE" id="PS50109"/>
    </source>
</evidence>
<dbReference type="PANTHER" id="PTHR24421:SF55">
    <property type="entry name" value="SENSOR HISTIDINE KINASE YDFH"/>
    <property type="match status" value="1"/>
</dbReference>
<dbReference type="PIRSF" id="PIRSF003169">
    <property type="entry name" value="STHK_DegS"/>
    <property type="match status" value="1"/>
</dbReference>
<feature type="domain" description="Histidine kinase" evidence="9">
    <location>
        <begin position="180"/>
        <end position="375"/>
    </location>
</feature>
<dbReference type="RefSeq" id="WP_390252010.1">
    <property type="nucleotide sequence ID" value="NZ_JBHSDT010000004.1"/>
</dbReference>
<comment type="catalytic activity">
    <reaction evidence="1 7">
        <text>ATP + protein L-histidine = ADP + protein N-phospho-L-histidine.</text>
        <dbReference type="EC" id="2.7.13.3"/>
    </reaction>
</comment>
<keyword evidence="8" id="KW-0175">Coiled coil</keyword>
<reference evidence="11" key="1">
    <citation type="journal article" date="2019" name="Int. J. Syst. Evol. Microbiol.">
        <title>The Global Catalogue of Microorganisms (GCM) 10K type strain sequencing project: providing services to taxonomists for standard genome sequencing and annotation.</title>
        <authorList>
            <consortium name="The Broad Institute Genomics Platform"/>
            <consortium name="The Broad Institute Genome Sequencing Center for Infectious Disease"/>
            <person name="Wu L."/>
            <person name="Ma J."/>
        </authorList>
    </citation>
    <scope>NUCLEOTIDE SEQUENCE [LARGE SCALE GENOMIC DNA]</scope>
    <source>
        <strain evidence="11">CCUG 37865</strain>
    </source>
</reference>
<dbReference type="Proteomes" id="UP001595882">
    <property type="component" value="Unassembled WGS sequence"/>
</dbReference>
<dbReference type="InterPro" id="IPR036890">
    <property type="entry name" value="HATPase_C_sf"/>
</dbReference>
<feature type="coiled-coil region" evidence="8">
    <location>
        <begin position="108"/>
        <end position="135"/>
    </location>
</feature>
<keyword evidence="5 7" id="KW-0067">ATP-binding</keyword>
<dbReference type="Gene3D" id="1.20.5.1930">
    <property type="match status" value="1"/>
</dbReference>
<gene>
    <name evidence="10" type="ORF">ACFOY7_10560</name>
</gene>
<dbReference type="PROSITE" id="PS50109">
    <property type="entry name" value="HIS_KIN"/>
    <property type="match status" value="1"/>
</dbReference>
<dbReference type="EMBL" id="JBHSDT010000004">
    <property type="protein sequence ID" value="MFC4403521.1"/>
    <property type="molecule type" value="Genomic_DNA"/>
</dbReference>
<comment type="function">
    <text evidence="7">Member of the two-component regulatory system DegS/DegU, which plays an important role in the transition growth phase.</text>
</comment>
<name>A0ABV8WUJ4_9BACI</name>
<evidence type="ECO:0000256" key="4">
    <source>
        <dbReference type="ARBA" id="ARBA00022777"/>
    </source>
</evidence>
<keyword evidence="7" id="KW-0378">Hydrolase</keyword>
<keyword evidence="2 7" id="KW-0808">Transferase</keyword>
<dbReference type="PANTHER" id="PTHR24421">
    <property type="entry name" value="NITRATE/NITRITE SENSOR PROTEIN NARX-RELATED"/>
    <property type="match status" value="1"/>
</dbReference>
<dbReference type="InterPro" id="IPR005467">
    <property type="entry name" value="His_kinase_dom"/>
</dbReference>
<feature type="coiled-coil region" evidence="8">
    <location>
        <begin position="27"/>
        <end position="64"/>
    </location>
</feature>
<evidence type="ECO:0000256" key="5">
    <source>
        <dbReference type="ARBA" id="ARBA00022840"/>
    </source>
</evidence>
<comment type="subcellular location">
    <subcellularLocation>
        <location evidence="7">Cytoplasm</location>
    </subcellularLocation>
</comment>
<dbReference type="Pfam" id="PF05384">
    <property type="entry name" value="DegS"/>
    <property type="match status" value="1"/>
</dbReference>
<dbReference type="InterPro" id="IPR008595">
    <property type="entry name" value="DegS"/>
</dbReference>
<accession>A0ABV8WUJ4</accession>
<dbReference type="InterPro" id="IPR003594">
    <property type="entry name" value="HATPase_dom"/>
</dbReference>
<dbReference type="InterPro" id="IPR011712">
    <property type="entry name" value="Sig_transdc_His_kin_sub3_dim/P"/>
</dbReference>
<proteinExistence type="predicted"/>
<evidence type="ECO:0000256" key="6">
    <source>
        <dbReference type="ARBA" id="ARBA00023012"/>
    </source>
</evidence>
<protein>
    <recommendedName>
        <fullName evidence="7">Signal transduction histidine-protein kinase/phosphatase DegS</fullName>
        <ecNumber evidence="7">2.7.13.3</ecNumber>
        <ecNumber evidence="7">3.1.3.-</ecNumber>
    </recommendedName>
</protein>
<keyword evidence="3 7" id="KW-0547">Nucleotide-binding</keyword>
<dbReference type="CDD" id="cd16917">
    <property type="entry name" value="HATPase_UhpB-NarQ-NarX-like"/>
    <property type="match status" value="1"/>
</dbReference>
<evidence type="ECO:0000256" key="3">
    <source>
        <dbReference type="ARBA" id="ARBA00022741"/>
    </source>
</evidence>
<dbReference type="Gene3D" id="3.30.565.10">
    <property type="entry name" value="Histidine kinase-like ATPase, C-terminal domain"/>
    <property type="match status" value="1"/>
</dbReference>
<keyword evidence="11" id="KW-1185">Reference proteome</keyword>
<dbReference type="GO" id="GO:0016301">
    <property type="term" value="F:kinase activity"/>
    <property type="evidence" value="ECO:0007669"/>
    <property type="project" value="UniProtKB-KW"/>
</dbReference>
<comment type="caution">
    <text evidence="10">The sequence shown here is derived from an EMBL/GenBank/DDBJ whole genome shotgun (WGS) entry which is preliminary data.</text>
</comment>
<organism evidence="10 11">
    <name type="scientific">Gracilibacillus xinjiangensis</name>
    <dbReference type="NCBI Taxonomy" id="1193282"/>
    <lineage>
        <taxon>Bacteria</taxon>
        <taxon>Bacillati</taxon>
        <taxon>Bacillota</taxon>
        <taxon>Bacilli</taxon>
        <taxon>Bacillales</taxon>
        <taxon>Bacillaceae</taxon>
        <taxon>Gracilibacillus</taxon>
    </lineage>
</organism>
<dbReference type="EC" id="3.1.3.-" evidence="7"/>
<dbReference type="Pfam" id="PF02518">
    <property type="entry name" value="HATPase_c"/>
    <property type="match status" value="1"/>
</dbReference>
<dbReference type="EC" id="2.7.13.3" evidence="7"/>
<keyword evidence="4 7" id="KW-0418">Kinase</keyword>
<dbReference type="InterPro" id="IPR050482">
    <property type="entry name" value="Sensor_HK_TwoCompSys"/>
</dbReference>
<sequence>MDNWDRDLDYIIQEMIDTVKNSKDEVFNISEESRKEHERINKELEELKQKVSLTIEEGDQLEKKAKAARKKLSVVSKNFSVYSEETIREAYDNAHKVQSDFVVKRDQEKALRERRDELELRLKSLEKMVERAEGLMGKVSIVLNYLSEDFRHISDLLQDAQEKQAFGLRIIEAQEEERRKLSREMHDGPAQMLANILLRSEIVERTYRKGDTDCAMKEMKSVRSLIRSSLQEVRRIIYDLRPMALDDLGLIPTIKKYIDTLEEQHSNIHFQYRSMDDRLPSQYEVALFRLIQESIQNAIKHAKAERIDVKLEITDKKVLALVNDDGVGFDRENKKDNSFGIIGMHERIDMLGGDLRIKSDIGKGTKVFIIIPIKT</sequence>
<keyword evidence="7" id="KW-0963">Cytoplasm</keyword>
<evidence type="ECO:0000256" key="8">
    <source>
        <dbReference type="SAM" id="Coils"/>
    </source>
</evidence>
<keyword evidence="6 7" id="KW-0902">Two-component regulatory system</keyword>
<evidence type="ECO:0000256" key="7">
    <source>
        <dbReference type="PIRNR" id="PIRNR003169"/>
    </source>
</evidence>
<dbReference type="InterPro" id="IPR016381">
    <property type="entry name" value="Sig_transdc_His_kinase_DegS"/>
</dbReference>
<dbReference type="SMART" id="SM00387">
    <property type="entry name" value="HATPase_c"/>
    <property type="match status" value="1"/>
</dbReference>